<evidence type="ECO:0000313" key="8">
    <source>
        <dbReference type="Proteomes" id="UP000593892"/>
    </source>
</evidence>
<keyword evidence="4" id="KW-0520">NAD</keyword>
<dbReference type="FunFam" id="3.40.50.1970:FF:000003">
    <property type="entry name" value="Alcohol dehydrogenase, iron-containing"/>
    <property type="match status" value="1"/>
</dbReference>
<dbReference type="InterPro" id="IPR018211">
    <property type="entry name" value="ADH_Fe_CS"/>
</dbReference>
<dbReference type="GO" id="GO:0046872">
    <property type="term" value="F:metal ion binding"/>
    <property type="evidence" value="ECO:0007669"/>
    <property type="project" value="InterPro"/>
</dbReference>
<dbReference type="PANTHER" id="PTHR11496:SF102">
    <property type="entry name" value="ALCOHOL DEHYDROGENASE 4"/>
    <property type="match status" value="1"/>
</dbReference>
<proteinExistence type="inferred from homology"/>
<dbReference type="Gene3D" id="1.20.1090.10">
    <property type="entry name" value="Dehydroquinate synthase-like - alpha domain"/>
    <property type="match status" value="1"/>
</dbReference>
<dbReference type="PROSITE" id="PS00913">
    <property type="entry name" value="ADH_IRON_1"/>
    <property type="match status" value="1"/>
</dbReference>
<dbReference type="EMBL" id="CP063849">
    <property type="protein sequence ID" value="QOY89317.1"/>
    <property type="molecule type" value="Genomic_DNA"/>
</dbReference>
<name>A0A7S7SKM4_PALFE</name>
<protein>
    <submittedName>
        <fullName evidence="7">Iron-containing alcohol dehydrogenase</fullName>
    </submittedName>
</protein>
<dbReference type="Proteomes" id="UP000593892">
    <property type="component" value="Chromosome"/>
</dbReference>
<dbReference type="InterPro" id="IPR039697">
    <property type="entry name" value="Alcohol_dehydrogenase_Fe"/>
</dbReference>
<dbReference type="Gene3D" id="3.40.50.1970">
    <property type="match status" value="1"/>
</dbReference>
<evidence type="ECO:0000256" key="1">
    <source>
        <dbReference type="ARBA" id="ARBA00001962"/>
    </source>
</evidence>
<feature type="domain" description="Fe-containing alcohol dehydrogenase-like C-terminal" evidence="6">
    <location>
        <begin position="189"/>
        <end position="384"/>
    </location>
</feature>
<comment type="similarity">
    <text evidence="2">Belongs to the iron-containing alcohol dehydrogenase family.</text>
</comment>
<evidence type="ECO:0000313" key="7">
    <source>
        <dbReference type="EMBL" id="QOY89317.1"/>
    </source>
</evidence>
<comment type="cofactor">
    <cofactor evidence="1">
        <name>Fe cation</name>
        <dbReference type="ChEBI" id="CHEBI:24875"/>
    </cofactor>
</comment>
<dbReference type="SUPFAM" id="SSF56796">
    <property type="entry name" value="Dehydroquinate synthase-like"/>
    <property type="match status" value="1"/>
</dbReference>
<reference evidence="7 8" key="1">
    <citation type="submission" date="2020-10" db="EMBL/GenBank/DDBJ databases">
        <title>Complete genome sequence of Paludibaculum fermentans P105T, a facultatively anaerobic acidobacterium capable of dissimilatory Fe(III) reduction.</title>
        <authorList>
            <person name="Dedysh S.N."/>
            <person name="Beletsky A.V."/>
            <person name="Kulichevskaya I.S."/>
            <person name="Mardanov A.V."/>
            <person name="Ravin N.V."/>
        </authorList>
    </citation>
    <scope>NUCLEOTIDE SEQUENCE [LARGE SCALE GENOMIC DNA]</scope>
    <source>
        <strain evidence="7 8">P105</strain>
    </source>
</reference>
<evidence type="ECO:0000256" key="4">
    <source>
        <dbReference type="ARBA" id="ARBA00023027"/>
    </source>
</evidence>
<evidence type="ECO:0000256" key="3">
    <source>
        <dbReference type="ARBA" id="ARBA00023002"/>
    </source>
</evidence>
<gene>
    <name evidence="7" type="ORF">IRI77_04995</name>
</gene>
<dbReference type="Pfam" id="PF25137">
    <property type="entry name" value="ADH_Fe_C"/>
    <property type="match status" value="1"/>
</dbReference>
<sequence>MTAMRFDIATPRRIVFGAGALREVAPAAKAMGARALLVSGRTPRHAARLVVELHAVGVGAAHFPIDGEPTLEVVSAGVAAAKRDRCNFVIACGGGSSIDAGKAIAALMANPGELLDYLEVVGKGKALPNPSAPFIAVPTTAGTGSEVTRNAVLASPAHRVKASLRSPHMLPTLAVVDPELTLDLPAGVTASTGLDALTQLLEPLTSIRANPMTDAWARDGLRQATALRRAHDNGKDLEARTSMAYASVLGGLCLANSGLGAVHGFAAPIGGMFLAPHGAVCAALLPHCTATNLAALRARQADSPALARYDEAARILIGDQAKADDLVPWLLALTKDLRIPGLGSYGLSAAEVDDVCDKAAKASSMKANPIVLTPDELRATLAAAL</sequence>
<dbReference type="KEGG" id="pfer:IRI77_04995"/>
<organism evidence="7 8">
    <name type="scientific">Paludibaculum fermentans</name>
    <dbReference type="NCBI Taxonomy" id="1473598"/>
    <lineage>
        <taxon>Bacteria</taxon>
        <taxon>Pseudomonadati</taxon>
        <taxon>Acidobacteriota</taxon>
        <taxon>Terriglobia</taxon>
        <taxon>Bryobacterales</taxon>
        <taxon>Bryobacteraceae</taxon>
        <taxon>Paludibaculum</taxon>
    </lineage>
</organism>
<keyword evidence="8" id="KW-1185">Reference proteome</keyword>
<dbReference type="PANTHER" id="PTHR11496">
    <property type="entry name" value="ALCOHOL DEHYDROGENASE"/>
    <property type="match status" value="1"/>
</dbReference>
<evidence type="ECO:0000256" key="2">
    <source>
        <dbReference type="ARBA" id="ARBA00007358"/>
    </source>
</evidence>
<feature type="domain" description="Alcohol dehydrogenase iron-type/glycerol dehydrogenase GldA" evidence="5">
    <location>
        <begin position="11"/>
        <end position="178"/>
    </location>
</feature>
<accession>A0A7S7SKM4</accession>
<dbReference type="GO" id="GO:0004022">
    <property type="term" value="F:alcohol dehydrogenase (NAD+) activity"/>
    <property type="evidence" value="ECO:0007669"/>
    <property type="project" value="TreeGrafter"/>
</dbReference>
<evidence type="ECO:0000259" key="6">
    <source>
        <dbReference type="Pfam" id="PF25137"/>
    </source>
</evidence>
<dbReference type="AlphaFoldDB" id="A0A7S7SKM4"/>
<dbReference type="InterPro" id="IPR001670">
    <property type="entry name" value="ADH_Fe/GldA"/>
</dbReference>
<dbReference type="Pfam" id="PF00465">
    <property type="entry name" value="Fe-ADH"/>
    <property type="match status" value="1"/>
</dbReference>
<keyword evidence="3" id="KW-0560">Oxidoreductase</keyword>
<evidence type="ECO:0000259" key="5">
    <source>
        <dbReference type="Pfam" id="PF00465"/>
    </source>
</evidence>
<dbReference type="CDD" id="cd08183">
    <property type="entry name" value="Fe-ADH-like"/>
    <property type="match status" value="1"/>
</dbReference>
<dbReference type="InterPro" id="IPR056798">
    <property type="entry name" value="ADH_Fe_C"/>
</dbReference>